<accession>A0ACD4RGP6</accession>
<dbReference type="Proteomes" id="UP001226091">
    <property type="component" value="Chromosome"/>
</dbReference>
<organism evidence="1 2">
    <name type="scientific">Metabacillus hrfriensis</name>
    <dbReference type="NCBI Taxonomy" id="3048891"/>
    <lineage>
        <taxon>Bacteria</taxon>
        <taxon>Bacillati</taxon>
        <taxon>Bacillota</taxon>
        <taxon>Bacilli</taxon>
        <taxon>Bacillales</taxon>
        <taxon>Bacillaceae</taxon>
        <taxon>Metabacillus</taxon>
    </lineage>
</organism>
<dbReference type="EMBL" id="CP126116">
    <property type="protein sequence ID" value="WHZ59643.1"/>
    <property type="molecule type" value="Genomic_DNA"/>
</dbReference>
<protein>
    <submittedName>
        <fullName evidence="1">Uncharacterized protein</fullName>
    </submittedName>
</protein>
<evidence type="ECO:0000313" key="2">
    <source>
        <dbReference type="Proteomes" id="UP001226091"/>
    </source>
</evidence>
<evidence type="ECO:0000313" key="1">
    <source>
        <dbReference type="EMBL" id="WHZ59643.1"/>
    </source>
</evidence>
<sequence>MKWPMIIFLQCFMWGGYLLVEWISEKDSLQAKLILLGVFLYIAYIVAASLSQSKKIALFVTAATAAAAFLCKDEFLLLIRTFIY</sequence>
<proteinExistence type="predicted"/>
<keyword evidence="2" id="KW-1185">Reference proteome</keyword>
<reference evidence="2" key="1">
    <citation type="journal article" date="2025" name="Aquaculture">
        <title>Assessment of the bioflocculant production and safety properties of Metabacillus hrfriensis sp. nov. based on phenotypic and whole-genome sequencing analysis.</title>
        <authorList>
            <person name="Zhang R."/>
            <person name="Zhao Z."/>
            <person name="Luo L."/>
            <person name="Wang S."/>
            <person name="Guo K."/>
            <person name="Xu W."/>
        </authorList>
    </citation>
    <scope>NUCLEOTIDE SEQUENCE [LARGE SCALE GENOMIC DNA]</scope>
    <source>
        <strain evidence="2">CT-WN-B3</strain>
    </source>
</reference>
<name>A0ACD4RGP6_9BACI</name>
<gene>
    <name evidence="1" type="ORF">QLQ22_10045</name>
</gene>